<name>A0A3M7RH71_BRAPC</name>
<sequence length="228" mass="25111">MPFMAKSHDRLSAVLFRPTNTISLSASVISSLINLISLSLFSSSSLTISSFWVTVLAARRSSEPTYNWTGSVKYLVASLRTPSGHVALVITVCLSGRMSSKIFIICGSKPMSSIRSASSSTNMVTLVTFTILADIRSYRRPGVAIIISTPLVHTLTCSLRNRKKEQNTLDKIEKKNKTHWITINKILIIFKLTIGNIGATKYVALCCILTLKALISIMLSSKTLKYLY</sequence>
<proteinExistence type="predicted"/>
<comment type="caution">
    <text evidence="1">The sequence shown here is derived from an EMBL/GenBank/DDBJ whole genome shotgun (WGS) entry which is preliminary data.</text>
</comment>
<accession>A0A3M7RH71</accession>
<dbReference type="AlphaFoldDB" id="A0A3M7RH71"/>
<reference evidence="1 2" key="1">
    <citation type="journal article" date="2018" name="Sci. Rep.">
        <title>Genomic signatures of local adaptation to the degree of environmental predictability in rotifers.</title>
        <authorList>
            <person name="Franch-Gras L."/>
            <person name="Hahn C."/>
            <person name="Garcia-Roger E.M."/>
            <person name="Carmona M.J."/>
            <person name="Serra M."/>
            <person name="Gomez A."/>
        </authorList>
    </citation>
    <scope>NUCLEOTIDE SEQUENCE [LARGE SCALE GENOMIC DNA]</scope>
    <source>
        <strain evidence="1">HYR1</strain>
    </source>
</reference>
<evidence type="ECO:0000313" key="2">
    <source>
        <dbReference type="Proteomes" id="UP000276133"/>
    </source>
</evidence>
<evidence type="ECO:0000313" key="1">
    <source>
        <dbReference type="EMBL" id="RNA22790.1"/>
    </source>
</evidence>
<organism evidence="1 2">
    <name type="scientific">Brachionus plicatilis</name>
    <name type="common">Marine rotifer</name>
    <name type="synonym">Brachionus muelleri</name>
    <dbReference type="NCBI Taxonomy" id="10195"/>
    <lineage>
        <taxon>Eukaryota</taxon>
        <taxon>Metazoa</taxon>
        <taxon>Spiralia</taxon>
        <taxon>Gnathifera</taxon>
        <taxon>Rotifera</taxon>
        <taxon>Eurotatoria</taxon>
        <taxon>Monogononta</taxon>
        <taxon>Pseudotrocha</taxon>
        <taxon>Ploima</taxon>
        <taxon>Brachionidae</taxon>
        <taxon>Brachionus</taxon>
    </lineage>
</organism>
<protein>
    <submittedName>
        <fullName evidence="1">Uncharacterized protein</fullName>
    </submittedName>
</protein>
<gene>
    <name evidence="1" type="ORF">BpHYR1_025289</name>
</gene>
<dbReference type="Proteomes" id="UP000276133">
    <property type="component" value="Unassembled WGS sequence"/>
</dbReference>
<dbReference type="EMBL" id="REGN01003401">
    <property type="protein sequence ID" value="RNA22790.1"/>
    <property type="molecule type" value="Genomic_DNA"/>
</dbReference>
<keyword evidence="2" id="KW-1185">Reference proteome</keyword>